<reference evidence="4 5" key="1">
    <citation type="submission" date="2018-10" db="EMBL/GenBank/DDBJ databases">
        <title>Genomic Encyclopedia of Archaeal and Bacterial Type Strains, Phase II (KMG-II): from individual species to whole genera.</title>
        <authorList>
            <person name="Goeker M."/>
        </authorList>
    </citation>
    <scope>NUCLEOTIDE SEQUENCE [LARGE SCALE GENOMIC DNA]</scope>
    <source>
        <strain evidence="4 5">DSM 25230</strain>
    </source>
</reference>
<dbReference type="GO" id="GO:0005524">
    <property type="term" value="F:ATP binding"/>
    <property type="evidence" value="ECO:0007669"/>
    <property type="project" value="UniProtKB-KW"/>
</dbReference>
<accession>A0A495E7A3</accession>
<evidence type="ECO:0000313" key="4">
    <source>
        <dbReference type="EMBL" id="RKR12822.1"/>
    </source>
</evidence>
<sequence>MKYNWQQKDWLNFQYLTTDIDDLLFDFVQRTGRISGVLEGFSETEQTETIINLMVSEAIKTSEIEGEYLSRNDVVSSIRRNIGLNVDSPRTKDKRAEGVAELMLTVRNDYLKPLTSEVLFDWHGMLMKGNSQIQIGQWRSHEEPMQIVSGAIGKEVVHFEAPPSQKVPEEMDKFLHWFNASQTEIKKPILRAAVAHLYFESIHPFEDGNGRIGRAIAEKALSQSIKRPVLFSLSKSIEINKANYYDALKTAQRSNEITDWISYFVQTVLDAQMDAEQEIEFTLKKTKFFDQYKDSLNERQQKVIRRMLDEGHQGFEGGMNARKYVSLVKTSKATATRDLQDLVGKGIFVPAGGGRSTRYDLNI</sequence>
<dbReference type="SUPFAM" id="SSF140931">
    <property type="entry name" value="Fic-like"/>
    <property type="match status" value="1"/>
</dbReference>
<dbReference type="PROSITE" id="PS51459">
    <property type="entry name" value="FIDO"/>
    <property type="match status" value="1"/>
</dbReference>
<dbReference type="Pfam" id="PF13776">
    <property type="entry name" value="DUF4172"/>
    <property type="match status" value="1"/>
</dbReference>
<dbReference type="Proteomes" id="UP000269412">
    <property type="component" value="Unassembled WGS sequence"/>
</dbReference>
<dbReference type="OrthoDB" id="9814400at2"/>
<keyword evidence="2" id="KW-0067">ATP-binding</keyword>
<evidence type="ECO:0000259" key="3">
    <source>
        <dbReference type="PROSITE" id="PS51459"/>
    </source>
</evidence>
<dbReference type="AlphaFoldDB" id="A0A495E7A3"/>
<evidence type="ECO:0000256" key="1">
    <source>
        <dbReference type="PIRSR" id="PIRSR640198-1"/>
    </source>
</evidence>
<dbReference type="Gene3D" id="1.10.10.10">
    <property type="entry name" value="Winged helix-like DNA-binding domain superfamily/Winged helix DNA-binding domain"/>
    <property type="match status" value="1"/>
</dbReference>
<feature type="active site" evidence="1">
    <location>
        <position position="203"/>
    </location>
</feature>
<dbReference type="InterPro" id="IPR036388">
    <property type="entry name" value="WH-like_DNA-bd_sf"/>
</dbReference>
<feature type="binding site" evidence="2">
    <location>
        <begin position="244"/>
        <end position="245"/>
    </location>
    <ligand>
        <name>ATP</name>
        <dbReference type="ChEBI" id="CHEBI:30616"/>
    </ligand>
</feature>
<organism evidence="4 5">
    <name type="scientific">Maribacter vaceletii</name>
    <dbReference type="NCBI Taxonomy" id="1206816"/>
    <lineage>
        <taxon>Bacteria</taxon>
        <taxon>Pseudomonadati</taxon>
        <taxon>Bacteroidota</taxon>
        <taxon>Flavobacteriia</taxon>
        <taxon>Flavobacteriales</taxon>
        <taxon>Flavobacteriaceae</taxon>
        <taxon>Maribacter</taxon>
    </lineage>
</organism>
<feature type="binding site" evidence="2">
    <location>
        <begin position="207"/>
        <end position="214"/>
    </location>
    <ligand>
        <name>ATP</name>
        <dbReference type="ChEBI" id="CHEBI:30616"/>
    </ligand>
</feature>
<proteinExistence type="predicted"/>
<dbReference type="PANTHER" id="PTHR13504">
    <property type="entry name" value="FIDO DOMAIN-CONTAINING PROTEIN DDB_G0283145"/>
    <property type="match status" value="1"/>
</dbReference>
<dbReference type="Pfam" id="PF02661">
    <property type="entry name" value="Fic"/>
    <property type="match status" value="1"/>
</dbReference>
<dbReference type="InterPro" id="IPR040198">
    <property type="entry name" value="Fido_containing"/>
</dbReference>
<dbReference type="InterPro" id="IPR036597">
    <property type="entry name" value="Fido-like_dom_sf"/>
</dbReference>
<evidence type="ECO:0000313" key="5">
    <source>
        <dbReference type="Proteomes" id="UP000269412"/>
    </source>
</evidence>
<evidence type="ECO:0000256" key="2">
    <source>
        <dbReference type="PIRSR" id="PIRSR640198-2"/>
    </source>
</evidence>
<comment type="caution">
    <text evidence="4">The sequence shown here is derived from an EMBL/GenBank/DDBJ whole genome shotgun (WGS) entry which is preliminary data.</text>
</comment>
<name>A0A495E7A3_9FLAO</name>
<dbReference type="EMBL" id="RBIQ01000008">
    <property type="protein sequence ID" value="RKR12822.1"/>
    <property type="molecule type" value="Genomic_DNA"/>
</dbReference>
<dbReference type="InterPro" id="IPR025230">
    <property type="entry name" value="DUF4172"/>
</dbReference>
<dbReference type="PANTHER" id="PTHR13504:SF33">
    <property type="entry name" value="FIC FAMILY PROTEIN"/>
    <property type="match status" value="1"/>
</dbReference>
<keyword evidence="2" id="KW-0547">Nucleotide-binding</keyword>
<feature type="domain" description="Fido" evidence="3">
    <location>
        <begin position="114"/>
        <end position="266"/>
    </location>
</feature>
<protein>
    <submittedName>
        <fullName evidence="4">Fic family protein</fullName>
    </submittedName>
</protein>
<dbReference type="InterPro" id="IPR003812">
    <property type="entry name" value="Fido"/>
</dbReference>
<dbReference type="Gene3D" id="1.10.3290.10">
    <property type="entry name" value="Fido-like domain"/>
    <property type="match status" value="1"/>
</dbReference>
<gene>
    <name evidence="4" type="ORF">CLV91_1529</name>
</gene>
<keyword evidence="5" id="KW-1185">Reference proteome</keyword>